<feature type="chain" id="PRO_5040246214" description="superoxide dismutase" evidence="8">
    <location>
        <begin position="19"/>
        <end position="276"/>
    </location>
</feature>
<dbReference type="EC" id="1.15.1.1" evidence="4"/>
<gene>
    <name evidence="9" type="ORF">K461DRAFT_134265</name>
</gene>
<dbReference type="FunFam" id="2.60.40.200:FF:000007">
    <property type="entry name" value="Cell surface Cu-only superoxide dismutase 5"/>
    <property type="match status" value="1"/>
</dbReference>
<dbReference type="InterPro" id="IPR053257">
    <property type="entry name" value="Cu-only_SOD"/>
</dbReference>
<dbReference type="SUPFAM" id="SSF49329">
    <property type="entry name" value="Cu,Zn superoxide dismutase-like"/>
    <property type="match status" value="1"/>
</dbReference>
<evidence type="ECO:0000256" key="5">
    <source>
        <dbReference type="ARBA" id="ARBA00022525"/>
    </source>
</evidence>
<comment type="similarity">
    <text evidence="3">Belongs to the Cu-Zn superoxide dismutase family.</text>
</comment>
<comment type="catalytic activity">
    <reaction evidence="7">
        <text>2 superoxide + 2 H(+) = H2O2 + O2</text>
        <dbReference type="Rhea" id="RHEA:20696"/>
        <dbReference type="ChEBI" id="CHEBI:15378"/>
        <dbReference type="ChEBI" id="CHEBI:15379"/>
        <dbReference type="ChEBI" id="CHEBI:16240"/>
        <dbReference type="ChEBI" id="CHEBI:18421"/>
        <dbReference type="EC" id="1.15.1.1"/>
    </reaction>
</comment>
<organism evidence="9 10">
    <name type="scientific">Myriangium duriaei CBS 260.36</name>
    <dbReference type="NCBI Taxonomy" id="1168546"/>
    <lineage>
        <taxon>Eukaryota</taxon>
        <taxon>Fungi</taxon>
        <taxon>Dikarya</taxon>
        <taxon>Ascomycota</taxon>
        <taxon>Pezizomycotina</taxon>
        <taxon>Dothideomycetes</taxon>
        <taxon>Dothideomycetidae</taxon>
        <taxon>Myriangiales</taxon>
        <taxon>Myriangiaceae</taxon>
        <taxon>Myriangium</taxon>
    </lineage>
</organism>
<reference evidence="9" key="1">
    <citation type="journal article" date="2020" name="Stud. Mycol.">
        <title>101 Dothideomycetes genomes: a test case for predicting lifestyles and emergence of pathogens.</title>
        <authorList>
            <person name="Haridas S."/>
            <person name="Albert R."/>
            <person name="Binder M."/>
            <person name="Bloem J."/>
            <person name="Labutti K."/>
            <person name="Salamov A."/>
            <person name="Andreopoulos B."/>
            <person name="Baker S."/>
            <person name="Barry K."/>
            <person name="Bills G."/>
            <person name="Bluhm B."/>
            <person name="Cannon C."/>
            <person name="Castanera R."/>
            <person name="Culley D."/>
            <person name="Daum C."/>
            <person name="Ezra D."/>
            <person name="Gonzalez J."/>
            <person name="Henrissat B."/>
            <person name="Kuo A."/>
            <person name="Liang C."/>
            <person name="Lipzen A."/>
            <person name="Lutzoni F."/>
            <person name="Magnuson J."/>
            <person name="Mondo S."/>
            <person name="Nolan M."/>
            <person name="Ohm R."/>
            <person name="Pangilinan J."/>
            <person name="Park H.-J."/>
            <person name="Ramirez L."/>
            <person name="Alfaro M."/>
            <person name="Sun H."/>
            <person name="Tritt A."/>
            <person name="Yoshinaga Y."/>
            <person name="Zwiers L.-H."/>
            <person name="Turgeon B."/>
            <person name="Goodwin S."/>
            <person name="Spatafora J."/>
            <person name="Crous P."/>
            <person name="Grigoriev I."/>
        </authorList>
    </citation>
    <scope>NUCLEOTIDE SEQUENCE</scope>
    <source>
        <strain evidence="9">CBS 260.36</strain>
    </source>
</reference>
<dbReference type="Proteomes" id="UP000799439">
    <property type="component" value="Unassembled WGS sequence"/>
</dbReference>
<evidence type="ECO:0000313" key="9">
    <source>
        <dbReference type="EMBL" id="KAF2153065.1"/>
    </source>
</evidence>
<keyword evidence="8" id="KW-0732">Signal</keyword>
<dbReference type="EMBL" id="ML996085">
    <property type="protein sequence ID" value="KAF2153065.1"/>
    <property type="molecule type" value="Genomic_DNA"/>
</dbReference>
<feature type="signal peptide" evidence="8">
    <location>
        <begin position="1"/>
        <end position="18"/>
    </location>
</feature>
<evidence type="ECO:0000256" key="1">
    <source>
        <dbReference type="ARBA" id="ARBA00004196"/>
    </source>
</evidence>
<dbReference type="GO" id="GO:0046872">
    <property type="term" value="F:metal ion binding"/>
    <property type="evidence" value="ECO:0007669"/>
    <property type="project" value="InterPro"/>
</dbReference>
<comment type="caution">
    <text evidence="9">The sequence shown here is derived from an EMBL/GenBank/DDBJ whole genome shotgun (WGS) entry which is preliminary data.</text>
</comment>
<evidence type="ECO:0000256" key="4">
    <source>
        <dbReference type="ARBA" id="ARBA00012682"/>
    </source>
</evidence>
<evidence type="ECO:0000313" key="10">
    <source>
        <dbReference type="Proteomes" id="UP000799439"/>
    </source>
</evidence>
<dbReference type="AlphaFoldDB" id="A0A9P4J2U2"/>
<evidence type="ECO:0000256" key="2">
    <source>
        <dbReference type="ARBA" id="ARBA00004613"/>
    </source>
</evidence>
<evidence type="ECO:0000256" key="3">
    <source>
        <dbReference type="ARBA" id="ARBA00010457"/>
    </source>
</evidence>
<name>A0A9P4J2U2_9PEZI</name>
<keyword evidence="10" id="KW-1185">Reference proteome</keyword>
<dbReference type="GO" id="GO:0005576">
    <property type="term" value="C:extracellular region"/>
    <property type="evidence" value="ECO:0007669"/>
    <property type="project" value="UniProtKB-SubCell"/>
</dbReference>
<keyword evidence="6" id="KW-0049">Antioxidant</keyword>
<dbReference type="OrthoDB" id="159229at2759"/>
<sequence length="276" mass="27538">MLYSTVVVGAALVASAVAASTDAPVVTNNPVSAQYRAAFVPTAKNTMAGEVVISSIPSGKGVNVQVTMTGFPGEKEVTDYLYHIHTNPVPADGNCTATLAHLDPFSRGEDPPCDSTNPASCQVGDLSGKHGKVPAGRTGFSDLYQDLYISTDPNSNASVFGRSIVFHFPNKTRIACANLTQLSAGFPQSTASASGSAASASSGSGSASAPSSVAGSASTASGLGSLGSSNSTAASTGGFPTQSVQPYLGAADQLVPRGPMATLALVLGAAVAFALF</sequence>
<proteinExistence type="inferred from homology"/>
<dbReference type="PANTHER" id="PTHR20910">
    <property type="entry name" value="AGAP001623-PA"/>
    <property type="match status" value="1"/>
</dbReference>
<evidence type="ECO:0000256" key="7">
    <source>
        <dbReference type="ARBA" id="ARBA00049204"/>
    </source>
</evidence>
<dbReference type="GO" id="GO:0004784">
    <property type="term" value="F:superoxide dismutase activity"/>
    <property type="evidence" value="ECO:0007669"/>
    <property type="project" value="UniProtKB-EC"/>
</dbReference>
<dbReference type="PANTHER" id="PTHR20910:SF1">
    <property type="entry name" value="SUPEROXIDE DISMUTASE COPPER_ZINC BINDING DOMAIN-CONTAINING PROTEIN"/>
    <property type="match status" value="1"/>
</dbReference>
<dbReference type="InterPro" id="IPR036423">
    <property type="entry name" value="SOD-like_Cu/Zn_dom_sf"/>
</dbReference>
<evidence type="ECO:0000256" key="8">
    <source>
        <dbReference type="SAM" id="SignalP"/>
    </source>
</evidence>
<comment type="subcellular location">
    <subcellularLocation>
        <location evidence="1">Cell envelope</location>
    </subcellularLocation>
    <subcellularLocation>
        <location evidence="2">Secreted</location>
    </subcellularLocation>
</comment>
<dbReference type="Gene3D" id="2.60.40.200">
    <property type="entry name" value="Superoxide dismutase, copper/zinc binding domain"/>
    <property type="match status" value="1"/>
</dbReference>
<keyword evidence="5" id="KW-0964">Secreted</keyword>
<accession>A0A9P4J2U2</accession>
<protein>
    <recommendedName>
        <fullName evidence="4">superoxide dismutase</fullName>
        <ecNumber evidence="4">1.15.1.1</ecNumber>
    </recommendedName>
</protein>
<evidence type="ECO:0000256" key="6">
    <source>
        <dbReference type="ARBA" id="ARBA00022862"/>
    </source>
</evidence>